<dbReference type="Proteomes" id="UP001056778">
    <property type="component" value="Chromosome 6"/>
</dbReference>
<dbReference type="EMBL" id="CM043020">
    <property type="protein sequence ID" value="KAI4458874.1"/>
    <property type="molecule type" value="Genomic_DNA"/>
</dbReference>
<accession>A0ACB9SWU0</accession>
<organism evidence="1 2">
    <name type="scientific">Holotrichia oblita</name>
    <name type="common">Chafer beetle</name>
    <dbReference type="NCBI Taxonomy" id="644536"/>
    <lineage>
        <taxon>Eukaryota</taxon>
        <taxon>Metazoa</taxon>
        <taxon>Ecdysozoa</taxon>
        <taxon>Arthropoda</taxon>
        <taxon>Hexapoda</taxon>
        <taxon>Insecta</taxon>
        <taxon>Pterygota</taxon>
        <taxon>Neoptera</taxon>
        <taxon>Endopterygota</taxon>
        <taxon>Coleoptera</taxon>
        <taxon>Polyphaga</taxon>
        <taxon>Scarabaeiformia</taxon>
        <taxon>Scarabaeidae</taxon>
        <taxon>Melolonthinae</taxon>
        <taxon>Holotrichia</taxon>
    </lineage>
</organism>
<protein>
    <submittedName>
        <fullName evidence="1">Actin</fullName>
    </submittedName>
</protein>
<proteinExistence type="predicted"/>
<keyword evidence="2" id="KW-1185">Reference proteome</keyword>
<comment type="caution">
    <text evidence="1">The sequence shown here is derived from an EMBL/GenBank/DDBJ whole genome shotgun (WGS) entry which is preliminary data.</text>
</comment>
<sequence>MEILTFQDLKTTPDIIHEYTSFLKENNAPIIIDNGSYQCRVGWANSDAPILTFKNLLAKPRKERSKKETVEIPQLQIGSDIVNIEAVRFHDVELLFECYSVPGVSYGIDGLYSYNYSDKPPKSDALIVSMGYHTIHIIPVLDGEIMFGNSRRMNIGGFHVVSFLHRMLQLKYPAHTNAITLSRAEELLHTICLIALDYRVELNKWMDPDYYETNTKRIQLPYTANVCTAGLTAKGTEKELARRLIEINARKREERLAEDEEKLQQLLEIQDNDWNDYEQEKAFTEYQIKNYEDLQKNIAFLTSRIEKNKRKIAAAMNGEEIVEEPPIKQVKTNKFVFETEKALQTFVQNAKRSGKKY</sequence>
<evidence type="ECO:0000313" key="2">
    <source>
        <dbReference type="Proteomes" id="UP001056778"/>
    </source>
</evidence>
<reference evidence="1" key="1">
    <citation type="submission" date="2022-04" db="EMBL/GenBank/DDBJ databases">
        <title>Chromosome-scale genome assembly of Holotrichia oblita Faldermann.</title>
        <authorList>
            <person name="Rongchong L."/>
        </authorList>
    </citation>
    <scope>NUCLEOTIDE SEQUENCE</scope>
    <source>
        <strain evidence="1">81SQS9</strain>
    </source>
</reference>
<gene>
    <name evidence="1" type="ORF">MML48_6g00017420</name>
</gene>
<name>A0ACB9SWU0_HOLOL</name>
<evidence type="ECO:0000313" key="1">
    <source>
        <dbReference type="EMBL" id="KAI4458874.1"/>
    </source>
</evidence>